<dbReference type="InterPro" id="IPR010264">
    <property type="entry name" value="Self-incomp_S1"/>
</dbReference>
<keyword evidence="3 6" id="KW-0713">Self-incompatibility</keyword>
<keyword evidence="7" id="KW-0472">Membrane</keyword>
<accession>A0AAD1YYL0</accession>
<dbReference type="GO" id="GO:0060320">
    <property type="term" value="P:rejection of self pollen"/>
    <property type="evidence" value="ECO:0007669"/>
    <property type="project" value="UniProtKB-KW"/>
</dbReference>
<dbReference type="Proteomes" id="UP000834106">
    <property type="component" value="Chromosome 4"/>
</dbReference>
<keyword evidence="9" id="KW-1185">Reference proteome</keyword>
<evidence type="ECO:0000256" key="3">
    <source>
        <dbReference type="ARBA" id="ARBA00022471"/>
    </source>
</evidence>
<dbReference type="PANTHER" id="PTHR31232">
    <property type="match status" value="1"/>
</dbReference>
<dbReference type="Pfam" id="PF05938">
    <property type="entry name" value="Self-incomp_S1"/>
    <property type="match status" value="1"/>
</dbReference>
<evidence type="ECO:0000256" key="2">
    <source>
        <dbReference type="ARBA" id="ARBA00005581"/>
    </source>
</evidence>
<organism evidence="8 9">
    <name type="scientific">Fraxinus pennsylvanica</name>
    <dbReference type="NCBI Taxonomy" id="56036"/>
    <lineage>
        <taxon>Eukaryota</taxon>
        <taxon>Viridiplantae</taxon>
        <taxon>Streptophyta</taxon>
        <taxon>Embryophyta</taxon>
        <taxon>Tracheophyta</taxon>
        <taxon>Spermatophyta</taxon>
        <taxon>Magnoliopsida</taxon>
        <taxon>eudicotyledons</taxon>
        <taxon>Gunneridae</taxon>
        <taxon>Pentapetalae</taxon>
        <taxon>asterids</taxon>
        <taxon>lamiids</taxon>
        <taxon>Lamiales</taxon>
        <taxon>Oleaceae</taxon>
        <taxon>Oleeae</taxon>
        <taxon>Fraxinus</taxon>
    </lineage>
</organism>
<keyword evidence="7" id="KW-1133">Transmembrane helix</keyword>
<evidence type="ECO:0000256" key="5">
    <source>
        <dbReference type="ARBA" id="ARBA00022729"/>
    </source>
</evidence>
<proteinExistence type="inferred from homology"/>
<keyword evidence="5" id="KW-0732">Signal</keyword>
<feature type="transmembrane region" description="Helical" evidence="7">
    <location>
        <begin position="56"/>
        <end position="77"/>
    </location>
</feature>
<dbReference type="PANTHER" id="PTHR31232:SF61">
    <property type="entry name" value="S-PROTEIN HOMOLOG"/>
    <property type="match status" value="1"/>
</dbReference>
<gene>
    <name evidence="8" type="ORF">FPE_LOCUS7203</name>
</gene>
<comment type="similarity">
    <text evidence="2 6">Belongs to the plant self-incompatibility (S1) protein family.</text>
</comment>
<dbReference type="GO" id="GO:0005576">
    <property type="term" value="C:extracellular region"/>
    <property type="evidence" value="ECO:0007669"/>
    <property type="project" value="UniProtKB-SubCell"/>
</dbReference>
<evidence type="ECO:0000256" key="6">
    <source>
        <dbReference type="RuleBase" id="RU367044"/>
    </source>
</evidence>
<evidence type="ECO:0000256" key="7">
    <source>
        <dbReference type="SAM" id="Phobius"/>
    </source>
</evidence>
<protein>
    <recommendedName>
        <fullName evidence="6">S-protein homolog</fullName>
    </recommendedName>
</protein>
<evidence type="ECO:0000313" key="8">
    <source>
        <dbReference type="EMBL" id="CAI9759773.1"/>
    </source>
</evidence>
<dbReference type="EMBL" id="OU503039">
    <property type="protein sequence ID" value="CAI9759773.1"/>
    <property type="molecule type" value="Genomic_DNA"/>
</dbReference>
<evidence type="ECO:0000313" key="9">
    <source>
        <dbReference type="Proteomes" id="UP000834106"/>
    </source>
</evidence>
<comment type="subcellular location">
    <subcellularLocation>
        <location evidence="1 6">Secreted</location>
    </subcellularLocation>
</comment>
<reference evidence="8" key="1">
    <citation type="submission" date="2023-05" db="EMBL/GenBank/DDBJ databases">
        <authorList>
            <person name="Huff M."/>
        </authorList>
    </citation>
    <scope>NUCLEOTIDE SEQUENCE</scope>
</reference>
<name>A0AAD1YYL0_9LAMI</name>
<sequence>MANLKLKCHITKKCEVHTVNNLPRTLTLHCASGDDDLGFHNLTINNDFHGKFCESYLGVTLFFCHLFGVQMMLHLTFSHQERRKGVIQANAIMQQNLMVFISLDTILPEL</sequence>
<keyword evidence="7" id="KW-0812">Transmembrane</keyword>
<evidence type="ECO:0000256" key="1">
    <source>
        <dbReference type="ARBA" id="ARBA00004613"/>
    </source>
</evidence>
<keyword evidence="4 6" id="KW-0964">Secreted</keyword>
<evidence type="ECO:0000256" key="4">
    <source>
        <dbReference type="ARBA" id="ARBA00022525"/>
    </source>
</evidence>
<dbReference type="AlphaFoldDB" id="A0AAD1YYL0"/>